<dbReference type="InterPro" id="IPR050073">
    <property type="entry name" value="2-IPM_HCS-like"/>
</dbReference>
<dbReference type="PROSITE" id="PS50991">
    <property type="entry name" value="PYR_CT"/>
    <property type="match status" value="1"/>
</dbReference>
<dbReference type="Gene3D" id="1.10.238.260">
    <property type="match status" value="1"/>
</dbReference>
<dbReference type="PROSITE" id="PS00816">
    <property type="entry name" value="AIPM_HOMOCIT_SYNTH_2"/>
    <property type="match status" value="1"/>
</dbReference>
<evidence type="ECO:0000256" key="8">
    <source>
        <dbReference type="ARBA" id="ARBA00023304"/>
    </source>
</evidence>
<keyword evidence="5" id="KW-0028">Amino-acid biosynthesis</keyword>
<dbReference type="SUPFAM" id="SSF51569">
    <property type="entry name" value="Aldolase"/>
    <property type="match status" value="1"/>
</dbReference>
<dbReference type="FunFam" id="3.20.20.70:FF:000010">
    <property type="entry name" value="2-isopropylmalate synthase"/>
    <property type="match status" value="1"/>
</dbReference>
<sequence length="416" mass="43557">MTHKRRMAGQRVLSPLLLGDTTLRDGEQMPGAMLDPADKLAVARALAAAGVDLIEAGFPAVSRTEAAAVGLVAQAAGDFLGPGGVGDSGGPVIAALCRALHRDIDAAREALADAPPRRRAANIFLSASPLHRRYKLKKSKADILVMAARAVEYARKSFDYVNFSAEDASRTEPGYLVRLYEAAISAGATSIGFPDTLGVLTPDEVKERLEFLRAHVRGLSGVLLGVHFHDDLGLATANTLAAIQAGADMAHCTVGGIGERAGNAALEETATVLTLRPDLYGRSIHLDAAKLAPLCRLVADLTGIPTPPNKAVCGENAFATGAGVHQDGLLKHPDTYLPYPPQTVGAGPARIVLSKHSGRAALRLRLEQLGVVLDEARLTAVSEALKNASKAEWGDEAGLLERVAGELVGGRKRLLG</sequence>
<evidence type="ECO:0000256" key="3">
    <source>
        <dbReference type="ARBA" id="ARBA00012973"/>
    </source>
</evidence>
<evidence type="ECO:0000256" key="6">
    <source>
        <dbReference type="ARBA" id="ARBA00022679"/>
    </source>
</evidence>
<evidence type="ECO:0000256" key="2">
    <source>
        <dbReference type="ARBA" id="ARBA00009396"/>
    </source>
</evidence>
<dbReference type="EMBL" id="JAAGRQ010000003">
    <property type="protein sequence ID" value="NDY55314.1"/>
    <property type="molecule type" value="Genomic_DNA"/>
</dbReference>
<dbReference type="GO" id="GO:0003852">
    <property type="term" value="F:2-isopropylmalate synthase activity"/>
    <property type="evidence" value="ECO:0007669"/>
    <property type="project" value="UniProtKB-EC"/>
</dbReference>
<evidence type="ECO:0000313" key="11">
    <source>
        <dbReference type="EMBL" id="NDY55314.1"/>
    </source>
</evidence>
<reference evidence="11 12" key="1">
    <citation type="submission" date="2020-02" db="EMBL/GenBank/DDBJ databases">
        <title>Comparative genomics of sulfur disproportionating microorganisms.</title>
        <authorList>
            <person name="Ward L.M."/>
            <person name="Bertran E."/>
            <person name="Johnston D.T."/>
        </authorList>
    </citation>
    <scope>NUCLEOTIDE SEQUENCE [LARGE SCALE GENOMIC DNA]</scope>
    <source>
        <strain evidence="11 12">DSM 3696</strain>
    </source>
</reference>
<comment type="caution">
    <text evidence="11">The sequence shown here is derived from an EMBL/GenBank/DDBJ whole genome shotgun (WGS) entry which is preliminary data.</text>
</comment>
<keyword evidence="4" id="KW-0432">Leucine biosynthesis</keyword>
<dbReference type="Gene3D" id="3.20.20.70">
    <property type="entry name" value="Aldolase class I"/>
    <property type="match status" value="1"/>
</dbReference>
<keyword evidence="7" id="KW-0464">Manganese</keyword>
<dbReference type="InterPro" id="IPR013785">
    <property type="entry name" value="Aldolase_TIM"/>
</dbReference>
<evidence type="ECO:0000256" key="7">
    <source>
        <dbReference type="ARBA" id="ARBA00023211"/>
    </source>
</evidence>
<evidence type="ECO:0000256" key="4">
    <source>
        <dbReference type="ARBA" id="ARBA00022430"/>
    </source>
</evidence>
<keyword evidence="6 9" id="KW-0808">Transferase</keyword>
<evidence type="ECO:0000256" key="9">
    <source>
        <dbReference type="RuleBase" id="RU003523"/>
    </source>
</evidence>
<keyword evidence="11" id="KW-0670">Pyruvate</keyword>
<evidence type="ECO:0000256" key="1">
    <source>
        <dbReference type="ARBA" id="ARBA00004689"/>
    </source>
</evidence>
<dbReference type="InterPro" id="IPR054691">
    <property type="entry name" value="LeuA/HCS_post-cat"/>
</dbReference>
<protein>
    <recommendedName>
        <fullName evidence="3">2-isopropylmalate synthase</fullName>
        <ecNumber evidence="3">2.3.3.13</ecNumber>
    </recommendedName>
</protein>
<comment type="pathway">
    <text evidence="1">Amino-acid biosynthesis; L-leucine biosynthesis; L-leucine from 3-methyl-2-oxobutanoate: step 1/4.</text>
</comment>
<gene>
    <name evidence="11" type="ORF">G3N56_00960</name>
</gene>
<dbReference type="AlphaFoldDB" id="A0A7K3NGJ5"/>
<dbReference type="Pfam" id="PF22617">
    <property type="entry name" value="HCS_D2"/>
    <property type="match status" value="1"/>
</dbReference>
<organism evidence="11 12">
    <name type="scientific">Desulfolutivibrio sulfodismutans</name>
    <dbReference type="NCBI Taxonomy" id="63561"/>
    <lineage>
        <taxon>Bacteria</taxon>
        <taxon>Pseudomonadati</taxon>
        <taxon>Thermodesulfobacteriota</taxon>
        <taxon>Desulfovibrionia</taxon>
        <taxon>Desulfovibrionales</taxon>
        <taxon>Desulfovibrionaceae</taxon>
        <taxon>Desulfolutivibrio</taxon>
    </lineage>
</organism>
<evidence type="ECO:0000256" key="5">
    <source>
        <dbReference type="ARBA" id="ARBA00022605"/>
    </source>
</evidence>
<dbReference type="Proteomes" id="UP000469724">
    <property type="component" value="Unassembled WGS sequence"/>
</dbReference>
<dbReference type="Pfam" id="PF00682">
    <property type="entry name" value="HMGL-like"/>
    <property type="match status" value="1"/>
</dbReference>
<accession>A0A7K3NGJ5</accession>
<evidence type="ECO:0000313" key="12">
    <source>
        <dbReference type="Proteomes" id="UP000469724"/>
    </source>
</evidence>
<keyword evidence="12" id="KW-1185">Reference proteome</keyword>
<feature type="domain" description="Pyruvate carboxyltransferase" evidence="10">
    <location>
        <begin position="16"/>
        <end position="290"/>
    </location>
</feature>
<dbReference type="InterPro" id="IPR000891">
    <property type="entry name" value="PYR_CT"/>
</dbReference>
<dbReference type="EC" id="2.3.3.13" evidence="3"/>
<dbReference type="InterPro" id="IPR002034">
    <property type="entry name" value="AIPM/Hcit_synth_CS"/>
</dbReference>
<dbReference type="PANTHER" id="PTHR10277:SF9">
    <property type="entry name" value="2-ISOPROPYLMALATE SYNTHASE 1, CHLOROPLASTIC-RELATED"/>
    <property type="match status" value="1"/>
</dbReference>
<dbReference type="PANTHER" id="PTHR10277">
    <property type="entry name" value="HOMOCITRATE SYNTHASE-RELATED"/>
    <property type="match status" value="1"/>
</dbReference>
<name>A0A7K3NGJ5_9BACT</name>
<proteinExistence type="inferred from homology"/>
<comment type="similarity">
    <text evidence="2">Belongs to the alpha-IPM synthase/homocitrate synthase family. LeuA type 1 subfamily.</text>
</comment>
<keyword evidence="8" id="KW-0100">Branched-chain amino acid biosynthesis</keyword>
<evidence type="ECO:0000259" key="10">
    <source>
        <dbReference type="PROSITE" id="PS50991"/>
    </source>
</evidence>
<dbReference type="GO" id="GO:0009098">
    <property type="term" value="P:L-leucine biosynthetic process"/>
    <property type="evidence" value="ECO:0007669"/>
    <property type="project" value="UniProtKB-KW"/>
</dbReference>
<dbReference type="PROSITE" id="PS00815">
    <property type="entry name" value="AIPM_HOMOCIT_SYNTH_1"/>
    <property type="match status" value="1"/>
</dbReference>